<evidence type="ECO:0000313" key="1">
    <source>
        <dbReference type="EMBL" id="KAJ3053356.1"/>
    </source>
</evidence>
<dbReference type="Proteomes" id="UP001212841">
    <property type="component" value="Unassembled WGS sequence"/>
</dbReference>
<name>A0AAD5SFZ0_9FUNG</name>
<gene>
    <name evidence="1" type="ORF">HK097_004450</name>
</gene>
<proteinExistence type="predicted"/>
<protein>
    <submittedName>
        <fullName evidence="1">Uncharacterized protein</fullName>
    </submittedName>
</protein>
<evidence type="ECO:0000313" key="2">
    <source>
        <dbReference type="Proteomes" id="UP001212841"/>
    </source>
</evidence>
<organism evidence="1 2">
    <name type="scientific">Rhizophlyctis rosea</name>
    <dbReference type="NCBI Taxonomy" id="64517"/>
    <lineage>
        <taxon>Eukaryota</taxon>
        <taxon>Fungi</taxon>
        <taxon>Fungi incertae sedis</taxon>
        <taxon>Chytridiomycota</taxon>
        <taxon>Chytridiomycota incertae sedis</taxon>
        <taxon>Chytridiomycetes</taxon>
        <taxon>Rhizophlyctidales</taxon>
        <taxon>Rhizophlyctidaceae</taxon>
        <taxon>Rhizophlyctis</taxon>
    </lineage>
</organism>
<accession>A0AAD5SFZ0</accession>
<reference evidence="1" key="1">
    <citation type="submission" date="2020-05" db="EMBL/GenBank/DDBJ databases">
        <title>Phylogenomic resolution of chytrid fungi.</title>
        <authorList>
            <person name="Stajich J.E."/>
            <person name="Amses K."/>
            <person name="Simmons R."/>
            <person name="Seto K."/>
            <person name="Myers J."/>
            <person name="Bonds A."/>
            <person name="Quandt C.A."/>
            <person name="Barry K."/>
            <person name="Liu P."/>
            <person name="Grigoriev I."/>
            <person name="Longcore J.E."/>
            <person name="James T.Y."/>
        </authorList>
    </citation>
    <scope>NUCLEOTIDE SEQUENCE</scope>
    <source>
        <strain evidence="1">JEL0318</strain>
    </source>
</reference>
<keyword evidence="2" id="KW-1185">Reference proteome</keyword>
<sequence length="195" mass="21334">MSDLQRTIDSLTNVLEQINLSNAEASTHLSQNAEVLAEIRNLSASASALPPMAADNSHPPTILLTASVPALIAAHERHSSWNTAASTAMDGIVGNYRESKERLSAAVENHWVARRAYLEAERELPIHHATSSAMHNSARQKLLSSQLILQLRILENIRAHLASETLISHCDTNMAAETAEVSEYSLVEDSQDEKH</sequence>
<dbReference type="AlphaFoldDB" id="A0AAD5SFZ0"/>
<comment type="caution">
    <text evidence="1">The sequence shown here is derived from an EMBL/GenBank/DDBJ whole genome shotgun (WGS) entry which is preliminary data.</text>
</comment>
<dbReference type="EMBL" id="JADGJD010000214">
    <property type="protein sequence ID" value="KAJ3053356.1"/>
    <property type="molecule type" value="Genomic_DNA"/>
</dbReference>